<accession>A0A4R3NN06</accession>
<dbReference type="EMBL" id="SMAS01000002">
    <property type="protein sequence ID" value="TCT36780.1"/>
    <property type="molecule type" value="Genomic_DNA"/>
</dbReference>
<evidence type="ECO:0000313" key="1">
    <source>
        <dbReference type="EMBL" id="TCT36780.1"/>
    </source>
</evidence>
<proteinExistence type="predicted"/>
<comment type="caution">
    <text evidence="1">The sequence shown here is derived from an EMBL/GenBank/DDBJ whole genome shotgun (WGS) entry which is preliminary data.</text>
</comment>
<evidence type="ECO:0000313" key="2">
    <source>
        <dbReference type="Proteomes" id="UP000295055"/>
    </source>
</evidence>
<sequence length="139" mass="16144">MSKNESWGNEKFVYGYCDFENYWGEDLSHVVLTHFVSGYFDITKKLLTSKEIYDIPNKAELKKVFTILFERNKIDSYDFWSLKLVTKSGEVYETKEPLRCTISIDDSEFVILGINGDAKTFYIAFSVMIGCNVKLEKVD</sequence>
<reference evidence="1 2" key="1">
    <citation type="submission" date="2019-03" db="EMBL/GenBank/DDBJ databases">
        <title>Genomic analyses of the natural microbiome of Caenorhabditis elegans.</title>
        <authorList>
            <person name="Samuel B."/>
        </authorList>
    </citation>
    <scope>NUCLEOTIDE SEQUENCE [LARGE SCALE GENOMIC DNA]</scope>
    <source>
        <strain evidence="1 2">JUb102</strain>
    </source>
</reference>
<protein>
    <submittedName>
        <fullName evidence="1">Uncharacterized protein</fullName>
    </submittedName>
</protein>
<gene>
    <name evidence="1" type="ORF">EC835_102233</name>
</gene>
<dbReference type="AlphaFoldDB" id="A0A4R3NN06"/>
<dbReference type="OrthoDB" id="6462155at2"/>
<dbReference type="Proteomes" id="UP000295055">
    <property type="component" value="Unassembled WGS sequence"/>
</dbReference>
<name>A0A4R3NN06_9GAMM</name>
<organism evidence="1 2">
    <name type="scientific">Providencia alcalifaciens</name>
    <dbReference type="NCBI Taxonomy" id="126385"/>
    <lineage>
        <taxon>Bacteria</taxon>
        <taxon>Pseudomonadati</taxon>
        <taxon>Pseudomonadota</taxon>
        <taxon>Gammaproteobacteria</taxon>
        <taxon>Enterobacterales</taxon>
        <taxon>Morganellaceae</taxon>
        <taxon>Providencia</taxon>
    </lineage>
</organism>
<dbReference type="RefSeq" id="WP_051422684.1">
    <property type="nucleotide sequence ID" value="NZ_CABKTH010000004.1"/>
</dbReference>